<sequence length="373" mass="42564">MSKPSTAPFRFDVVGSFLRPQELKTAREKFAKGEFTAEELKAVEDQAITDLVKKQREAGLKVATDGEFRRSWWHLDFFWGLQGVGKTTNNSTSVFKSAATRSDSAELTGKISGENHPFLEHFKFVKRIAGEDIVVRQTIPSPTQFFHLLISPKNINNTKQFYPDREELIQDIVKAFKNVIGDLYDAGCRNVQFDDCSWGQFFEGRSNAFDQDRSTDEQRKEEKLRINNLVLADRPDDLIITTHVCRGNFRSSWATSGGYEPVAEALFAKQNVDAYYLEYDSDRAGGFEPLRYVGNDKKVVLGLITSKTPELEDKAEIIQRIREAAQYVELDRLYLSPQCGFASTEEGNILTEEEQWAKLRLIKEITEEVWGNN</sequence>
<dbReference type="PANTHER" id="PTHR43844:SF1">
    <property type="entry name" value="METHIONINE SYNTHASE"/>
    <property type="match status" value="1"/>
</dbReference>
<dbReference type="PANTHER" id="PTHR43844">
    <property type="entry name" value="METHIONINE SYNTHASE"/>
    <property type="match status" value="1"/>
</dbReference>
<keyword evidence="3" id="KW-1185">Reference proteome</keyword>
<dbReference type="Proteomes" id="UP001519272">
    <property type="component" value="Unassembled WGS sequence"/>
</dbReference>
<dbReference type="SUPFAM" id="SSF51726">
    <property type="entry name" value="UROD/MetE-like"/>
    <property type="match status" value="1"/>
</dbReference>
<dbReference type="CDD" id="cd03311">
    <property type="entry name" value="CIMS_C_terminal_like"/>
    <property type="match status" value="1"/>
</dbReference>
<dbReference type="Pfam" id="PF01717">
    <property type="entry name" value="Meth_synt_2"/>
    <property type="match status" value="1"/>
</dbReference>
<feature type="domain" description="Cobalamin-independent methionine synthase MetE C-terminal/archaeal" evidence="1">
    <location>
        <begin position="13"/>
        <end position="346"/>
    </location>
</feature>
<dbReference type="InterPro" id="IPR002629">
    <property type="entry name" value="Met_Synth_C/arc"/>
</dbReference>
<dbReference type="EMBL" id="JAGGKG010000001">
    <property type="protein sequence ID" value="MBP1903846.1"/>
    <property type="molecule type" value="Genomic_DNA"/>
</dbReference>
<evidence type="ECO:0000259" key="1">
    <source>
        <dbReference type="Pfam" id="PF01717"/>
    </source>
</evidence>
<protein>
    <submittedName>
        <fullName evidence="2">Methionine synthase II (Cobalamin-independent)</fullName>
    </submittedName>
</protein>
<gene>
    <name evidence="2" type="ORF">J2Z32_000458</name>
</gene>
<accession>A0ABS4FMP3</accession>
<dbReference type="RefSeq" id="WP_210087499.1">
    <property type="nucleotide sequence ID" value="NZ_JAGGKG010000001.1"/>
</dbReference>
<comment type="caution">
    <text evidence="2">The sequence shown here is derived from an EMBL/GenBank/DDBJ whole genome shotgun (WGS) entry which is preliminary data.</text>
</comment>
<dbReference type="NCBIfam" id="NF005085">
    <property type="entry name" value="PRK06520.1"/>
    <property type="match status" value="1"/>
</dbReference>
<proteinExistence type="predicted"/>
<evidence type="ECO:0000313" key="2">
    <source>
        <dbReference type="EMBL" id="MBP1903846.1"/>
    </source>
</evidence>
<reference evidence="2 3" key="1">
    <citation type="submission" date="2021-03" db="EMBL/GenBank/DDBJ databases">
        <title>Genomic Encyclopedia of Type Strains, Phase IV (KMG-IV): sequencing the most valuable type-strain genomes for metagenomic binning, comparative biology and taxonomic classification.</title>
        <authorList>
            <person name="Goeker M."/>
        </authorList>
    </citation>
    <scope>NUCLEOTIDE SEQUENCE [LARGE SCALE GENOMIC DNA]</scope>
    <source>
        <strain evidence="2 3">DSM 14349</strain>
    </source>
</reference>
<name>A0ABS4FMP3_9BACL</name>
<organism evidence="2 3">
    <name type="scientific">Paenibacillus turicensis</name>
    <dbReference type="NCBI Taxonomy" id="160487"/>
    <lineage>
        <taxon>Bacteria</taxon>
        <taxon>Bacillati</taxon>
        <taxon>Bacillota</taxon>
        <taxon>Bacilli</taxon>
        <taxon>Bacillales</taxon>
        <taxon>Paenibacillaceae</taxon>
        <taxon>Paenibacillus</taxon>
    </lineage>
</organism>
<evidence type="ECO:0000313" key="3">
    <source>
        <dbReference type="Proteomes" id="UP001519272"/>
    </source>
</evidence>
<dbReference type="Gene3D" id="3.20.20.210">
    <property type="match status" value="1"/>
</dbReference>
<dbReference type="InterPro" id="IPR038071">
    <property type="entry name" value="UROD/MetE-like_sf"/>
</dbReference>